<dbReference type="FunFam" id="1.20.1050.10:FF:000007">
    <property type="entry name" value="Glutathione S-transferase 1-1"/>
    <property type="match status" value="1"/>
</dbReference>
<dbReference type="InterPro" id="IPR036282">
    <property type="entry name" value="Glutathione-S-Trfase_C_sf"/>
</dbReference>
<dbReference type="SUPFAM" id="SSF52833">
    <property type="entry name" value="Thioredoxin-like"/>
    <property type="match status" value="1"/>
</dbReference>
<dbReference type="Pfam" id="PF00043">
    <property type="entry name" value="GST_C"/>
    <property type="match status" value="1"/>
</dbReference>
<evidence type="ECO:0000259" key="3">
    <source>
        <dbReference type="PROSITE" id="PS50405"/>
    </source>
</evidence>
<dbReference type="InterPro" id="IPR036249">
    <property type="entry name" value="Thioredoxin-like_sf"/>
</dbReference>
<dbReference type="FunFam" id="3.40.30.10:FF:000034">
    <property type="entry name" value="glutathione S-transferase 1"/>
    <property type="match status" value="1"/>
</dbReference>
<dbReference type="InterPro" id="IPR004045">
    <property type="entry name" value="Glutathione_S-Trfase_N"/>
</dbReference>
<dbReference type="InterPro" id="IPR004046">
    <property type="entry name" value="GST_C"/>
</dbReference>
<dbReference type="CDD" id="cd03177">
    <property type="entry name" value="GST_C_Delta_Epsilon"/>
    <property type="match status" value="1"/>
</dbReference>
<proteinExistence type="evidence at transcript level"/>
<dbReference type="Gene3D" id="1.20.1050.10">
    <property type="match status" value="1"/>
</dbReference>
<organism evidence="4">
    <name type="scientific">Streltzoviella insularis</name>
    <dbReference type="NCBI Taxonomy" id="1206366"/>
    <lineage>
        <taxon>Eukaryota</taxon>
        <taxon>Metazoa</taxon>
        <taxon>Ecdysozoa</taxon>
        <taxon>Arthropoda</taxon>
        <taxon>Hexapoda</taxon>
        <taxon>Insecta</taxon>
        <taxon>Pterygota</taxon>
        <taxon>Neoptera</taxon>
        <taxon>Endopterygota</taxon>
        <taxon>Lepidoptera</taxon>
        <taxon>Glossata</taxon>
        <taxon>Ditrysia</taxon>
        <taxon>Cossoidea</taxon>
        <taxon>Cossidae</taxon>
        <taxon>Cossinae</taxon>
        <taxon>Streltzoviella</taxon>
    </lineage>
</organism>
<keyword evidence="4" id="KW-0808">Transferase</keyword>
<sequence length="219" mass="25129">MAIILYKVDRSPPVRAVLMTIEILGIEVQTIDVNTFAGEHLKPEYIKKNPIHTVPLLEDGDFILSDSHAIITYLVSRYGKDMKEKLYPTDLKLRATIDQRLFFDTSILFPRLRAIAFPIFRGQKIESKLIEDIEETYGFLEKYLEKSIYLVTDHVTLADVSCVASVSSSNCIVPIDEKYVKLRTWFDRLKGENWYQKGNVPGLNDLVKVIKESLEKSEA</sequence>
<name>A0A7D5UMU7_9NEOP</name>
<dbReference type="SFLD" id="SFLDG01153">
    <property type="entry name" value="Main.4:_Theta-like"/>
    <property type="match status" value="1"/>
</dbReference>
<dbReference type="Gene3D" id="3.40.30.10">
    <property type="entry name" value="Glutaredoxin"/>
    <property type="match status" value="1"/>
</dbReference>
<evidence type="ECO:0000259" key="2">
    <source>
        <dbReference type="PROSITE" id="PS50404"/>
    </source>
</evidence>
<dbReference type="SUPFAM" id="SSF47616">
    <property type="entry name" value="GST C-terminal domain-like"/>
    <property type="match status" value="1"/>
</dbReference>
<dbReference type="PROSITE" id="PS50405">
    <property type="entry name" value="GST_CTER"/>
    <property type="match status" value="1"/>
</dbReference>
<evidence type="ECO:0000313" key="4">
    <source>
        <dbReference type="EMBL" id="QLI62200.1"/>
    </source>
</evidence>
<dbReference type="PROSITE" id="PS50404">
    <property type="entry name" value="GST_NTER"/>
    <property type="match status" value="1"/>
</dbReference>
<dbReference type="PANTHER" id="PTHR43969:SF9">
    <property type="entry name" value="GLUTATHIONE S TRANSFERASE D10, ISOFORM A-RELATED"/>
    <property type="match status" value="1"/>
</dbReference>
<feature type="domain" description="GST C-terminal" evidence="3">
    <location>
        <begin position="90"/>
        <end position="210"/>
    </location>
</feature>
<reference evidence="4" key="2">
    <citation type="submission" date="2020-04" db="EMBL/GenBank/DDBJ databases">
        <authorList>
            <person name="Yang Y."/>
        </authorList>
    </citation>
    <scope>NUCLEOTIDE SEQUENCE</scope>
    <source>
        <tissue evidence="4">Antennae</tissue>
    </source>
</reference>
<evidence type="ECO:0000256" key="1">
    <source>
        <dbReference type="ARBA" id="ARBA00011738"/>
    </source>
</evidence>
<accession>A0A7D5UMU7</accession>
<dbReference type="InterPro" id="IPR010987">
    <property type="entry name" value="Glutathione-S-Trfase_C-like"/>
</dbReference>
<dbReference type="SFLD" id="SFLDG00358">
    <property type="entry name" value="Main_(cytGST)"/>
    <property type="match status" value="1"/>
</dbReference>
<dbReference type="EMBL" id="MT386916">
    <property type="protein sequence ID" value="QLI62200.1"/>
    <property type="molecule type" value="mRNA"/>
</dbReference>
<dbReference type="AlphaFoldDB" id="A0A7D5UMU7"/>
<dbReference type="InterPro" id="IPR040079">
    <property type="entry name" value="Glutathione_S-Trfase"/>
</dbReference>
<comment type="subunit">
    <text evidence="1">Homodimer.</text>
</comment>
<dbReference type="SFLD" id="SFLDS00019">
    <property type="entry name" value="Glutathione_Transferase_(cytos"/>
    <property type="match status" value="1"/>
</dbReference>
<dbReference type="Pfam" id="PF13417">
    <property type="entry name" value="GST_N_3"/>
    <property type="match status" value="1"/>
</dbReference>
<dbReference type="GO" id="GO:0004364">
    <property type="term" value="F:glutathione transferase activity"/>
    <property type="evidence" value="ECO:0007669"/>
    <property type="project" value="TreeGrafter"/>
</dbReference>
<dbReference type="CDD" id="cd03045">
    <property type="entry name" value="GST_N_Delta_Epsilon"/>
    <property type="match status" value="1"/>
</dbReference>
<dbReference type="GO" id="GO:0006749">
    <property type="term" value="P:glutathione metabolic process"/>
    <property type="evidence" value="ECO:0007669"/>
    <property type="project" value="TreeGrafter"/>
</dbReference>
<reference evidence="4" key="1">
    <citation type="journal article" date="2019" name="Sci. Rep.">
        <title>Antennal transcriptome analyses and olfactory protein identification in an important wood-boring moth pest, Streltzoviella insularis (Lepidoptera: Cossidae).</title>
        <authorList>
            <person name="Yang Y"/>
            <person name="Li W"/>
            <person name="Tao J Zong.S."/>
        </authorList>
    </citation>
    <scope>NUCLEOTIDE SEQUENCE</scope>
    <source>
        <tissue evidence="4">Antennae</tissue>
    </source>
</reference>
<feature type="domain" description="GST N-terminal" evidence="2">
    <location>
        <begin position="1"/>
        <end position="82"/>
    </location>
</feature>
<dbReference type="PANTHER" id="PTHR43969">
    <property type="entry name" value="GLUTATHIONE S TRANSFERASE D10, ISOFORM A-RELATED"/>
    <property type="match status" value="1"/>
</dbReference>
<protein>
    <submittedName>
        <fullName evidence="4">Glutathione S-transferase 4</fullName>
    </submittedName>
</protein>